<evidence type="ECO:0000256" key="10">
    <source>
        <dbReference type="ARBA" id="ARBA00023237"/>
    </source>
</evidence>
<sequence>MSQSVPRPRRRLAAHAVSLALASLALPAAHAAEPGPQPEALPADTAQVIVTAQSRSQQIQSVPIAVTAMSGQQLKDQGAANLSDIDSFVPGLSIDTSQPTRPNIFLRGVGTLDFGIGTDSPVGIYTDGVYTGKTGGSLLNFNDIKRIEVLKGPQGTLFGRNAAAGAISIVSNDPVGRVEGSGLVRLGENGLRHEELMYNTPLTDNLAFRISAVDQGSHGWTRNAFDGSRAGGDRDSGGRAALRWQDDNTSAVLSWEHEKMRGPGPATYSVTGGKVNFGGPDVWTAPLNIPLSNDAATNRQSRTFDGVTLRVERTLPFATLTSTTAYRHFNTQNWQDMDGTSNPAAYLAIGNVESNSTWQQEFKLNGQSGPLDWVAGASAFRERATQRQEVNVTTTSLDTLFQHAAGLSPYATLTQLAQGIGKATGNTALQGMKLTGLPWQESINDVGGYRAFAIYGDVIWHAANDTNLTLGGRYTADHKAFNWYNPARTASALDAQLAALNQAQFFPTATALKLLTAQQSGLLQKLVQSNVQFNNPGSTSAPYAVSKSWSNFSPRVLLDKHLGTDHMVYASWSKGYQAGGFDAVGVNGHYEEELVTSMELGAKGEWRAAGLTYGAALFHYDFTNLQSLTLVPNSAATGIPSYQVANSDQGATGLDLDVQWKINRTWRLTGSLEYIDQTYDKYVSPTGVNISGQAAGTPYFSAALGAAAKWQALDGNADFSVQYGYMGKRRCNDDTYKQGLCRPDSAVGAGKAQERVDLRLGWTAPSGRWGVGLVANNLMDKQYVNVSTLGEAVGSPYVYVTRPRSLALELRVKL</sequence>
<dbReference type="SUPFAM" id="SSF56935">
    <property type="entry name" value="Porins"/>
    <property type="match status" value="1"/>
</dbReference>
<evidence type="ECO:0000256" key="4">
    <source>
        <dbReference type="ARBA" id="ARBA00022496"/>
    </source>
</evidence>
<evidence type="ECO:0000256" key="2">
    <source>
        <dbReference type="ARBA" id="ARBA00022448"/>
    </source>
</evidence>
<evidence type="ECO:0000259" key="15">
    <source>
        <dbReference type="Pfam" id="PF07715"/>
    </source>
</evidence>
<evidence type="ECO:0000256" key="13">
    <source>
        <dbReference type="SAM" id="SignalP"/>
    </source>
</evidence>
<evidence type="ECO:0000256" key="3">
    <source>
        <dbReference type="ARBA" id="ARBA00022452"/>
    </source>
</evidence>
<keyword evidence="2 11" id="KW-0813">Transport</keyword>
<feature type="domain" description="TonB-dependent receptor plug" evidence="15">
    <location>
        <begin position="59"/>
        <end position="166"/>
    </location>
</feature>
<dbReference type="PANTHER" id="PTHR32552">
    <property type="entry name" value="FERRICHROME IRON RECEPTOR-RELATED"/>
    <property type="match status" value="1"/>
</dbReference>
<gene>
    <name evidence="16" type="ORF">GTP77_17485</name>
</gene>
<comment type="caution">
    <text evidence="16">The sequence shown here is derived from an EMBL/GenBank/DDBJ whole genome shotgun (WGS) entry which is preliminary data.</text>
</comment>
<comment type="subcellular location">
    <subcellularLocation>
        <location evidence="1 11">Cell outer membrane</location>
        <topology evidence="1 11">Multi-pass membrane protein</topology>
    </subcellularLocation>
</comment>
<dbReference type="Pfam" id="PF07715">
    <property type="entry name" value="Plug"/>
    <property type="match status" value="1"/>
</dbReference>
<organism evidence="16 17">
    <name type="scientific">Pseudoduganella aquatica</name>
    <dbReference type="NCBI Taxonomy" id="2660641"/>
    <lineage>
        <taxon>Bacteria</taxon>
        <taxon>Pseudomonadati</taxon>
        <taxon>Pseudomonadota</taxon>
        <taxon>Betaproteobacteria</taxon>
        <taxon>Burkholderiales</taxon>
        <taxon>Oxalobacteraceae</taxon>
        <taxon>Telluria group</taxon>
        <taxon>Pseudoduganella</taxon>
    </lineage>
</organism>
<evidence type="ECO:0000259" key="14">
    <source>
        <dbReference type="Pfam" id="PF00593"/>
    </source>
</evidence>
<keyword evidence="13" id="KW-0732">Signal</keyword>
<protein>
    <submittedName>
        <fullName evidence="16">TonB-dependent receptor</fullName>
    </submittedName>
</protein>
<comment type="similarity">
    <text evidence="11 12">Belongs to the TonB-dependent receptor family.</text>
</comment>
<keyword evidence="16" id="KW-0675">Receptor</keyword>
<feature type="domain" description="TonB-dependent receptor-like beta-barrel" evidence="14">
    <location>
        <begin position="271"/>
        <end position="778"/>
    </location>
</feature>
<evidence type="ECO:0000256" key="6">
    <source>
        <dbReference type="ARBA" id="ARBA00023004"/>
    </source>
</evidence>
<keyword evidence="8 12" id="KW-0798">TonB box</keyword>
<proteinExistence type="inferred from homology"/>
<dbReference type="PANTHER" id="PTHR32552:SF81">
    <property type="entry name" value="TONB-DEPENDENT OUTER MEMBRANE RECEPTOR"/>
    <property type="match status" value="1"/>
</dbReference>
<evidence type="ECO:0000256" key="1">
    <source>
        <dbReference type="ARBA" id="ARBA00004571"/>
    </source>
</evidence>
<feature type="chain" id="PRO_5031201992" evidence="13">
    <location>
        <begin position="32"/>
        <end position="814"/>
    </location>
</feature>
<accession>A0A7X4HD80</accession>
<evidence type="ECO:0000256" key="5">
    <source>
        <dbReference type="ARBA" id="ARBA00022692"/>
    </source>
</evidence>
<keyword evidence="7" id="KW-0406">Ion transport</keyword>
<dbReference type="EMBL" id="WWCU01000020">
    <property type="protein sequence ID" value="MYN09121.1"/>
    <property type="molecule type" value="Genomic_DNA"/>
</dbReference>
<evidence type="ECO:0000256" key="7">
    <source>
        <dbReference type="ARBA" id="ARBA00023065"/>
    </source>
</evidence>
<evidence type="ECO:0000256" key="11">
    <source>
        <dbReference type="PROSITE-ProRule" id="PRU01360"/>
    </source>
</evidence>
<dbReference type="GO" id="GO:0009279">
    <property type="term" value="C:cell outer membrane"/>
    <property type="evidence" value="ECO:0007669"/>
    <property type="project" value="UniProtKB-SubCell"/>
</dbReference>
<dbReference type="InterPro" id="IPR036942">
    <property type="entry name" value="Beta-barrel_TonB_sf"/>
</dbReference>
<dbReference type="InterPro" id="IPR012910">
    <property type="entry name" value="Plug_dom"/>
</dbReference>
<evidence type="ECO:0000256" key="8">
    <source>
        <dbReference type="ARBA" id="ARBA00023077"/>
    </source>
</evidence>
<evidence type="ECO:0000256" key="12">
    <source>
        <dbReference type="RuleBase" id="RU003357"/>
    </source>
</evidence>
<keyword evidence="6" id="KW-0408">Iron</keyword>
<dbReference type="AlphaFoldDB" id="A0A7X4HD80"/>
<keyword evidence="4" id="KW-0410">Iron transport</keyword>
<dbReference type="InterPro" id="IPR039426">
    <property type="entry name" value="TonB-dep_rcpt-like"/>
</dbReference>
<dbReference type="RefSeq" id="WP_161073433.1">
    <property type="nucleotide sequence ID" value="NZ_WWCU01000020.1"/>
</dbReference>
<keyword evidence="5 11" id="KW-0812">Transmembrane</keyword>
<dbReference type="GO" id="GO:0006826">
    <property type="term" value="P:iron ion transport"/>
    <property type="evidence" value="ECO:0007669"/>
    <property type="project" value="UniProtKB-KW"/>
</dbReference>
<name>A0A7X4HD80_9BURK</name>
<evidence type="ECO:0000256" key="9">
    <source>
        <dbReference type="ARBA" id="ARBA00023136"/>
    </source>
</evidence>
<keyword evidence="3 11" id="KW-1134">Transmembrane beta strand</keyword>
<dbReference type="PROSITE" id="PS52016">
    <property type="entry name" value="TONB_DEPENDENT_REC_3"/>
    <property type="match status" value="1"/>
</dbReference>
<dbReference type="InterPro" id="IPR000531">
    <property type="entry name" value="Beta-barrel_TonB"/>
</dbReference>
<dbReference type="Proteomes" id="UP000450676">
    <property type="component" value="Unassembled WGS sequence"/>
</dbReference>
<evidence type="ECO:0000313" key="17">
    <source>
        <dbReference type="Proteomes" id="UP000450676"/>
    </source>
</evidence>
<feature type="signal peptide" evidence="13">
    <location>
        <begin position="1"/>
        <end position="31"/>
    </location>
</feature>
<dbReference type="Gene3D" id="2.40.170.20">
    <property type="entry name" value="TonB-dependent receptor, beta-barrel domain"/>
    <property type="match status" value="1"/>
</dbReference>
<keyword evidence="10 11" id="KW-0998">Cell outer membrane</keyword>
<dbReference type="Pfam" id="PF00593">
    <property type="entry name" value="TonB_dep_Rec_b-barrel"/>
    <property type="match status" value="1"/>
</dbReference>
<evidence type="ECO:0000313" key="16">
    <source>
        <dbReference type="EMBL" id="MYN09121.1"/>
    </source>
</evidence>
<keyword evidence="17" id="KW-1185">Reference proteome</keyword>
<reference evidence="16 17" key="1">
    <citation type="submission" date="2019-12" db="EMBL/GenBank/DDBJ databases">
        <title>Novel species isolated from a subtropical stream in China.</title>
        <authorList>
            <person name="Lu H."/>
        </authorList>
    </citation>
    <scope>NUCLEOTIDE SEQUENCE [LARGE SCALE GENOMIC DNA]</scope>
    <source>
        <strain evidence="16 17">FT127W</strain>
    </source>
</reference>
<keyword evidence="9 11" id="KW-0472">Membrane</keyword>